<accession>A0ABR0PP39</accession>
<dbReference type="InterPro" id="IPR043502">
    <property type="entry name" value="DNA/RNA_pol_sf"/>
</dbReference>
<feature type="domain" description="Reverse transcriptase" evidence="1">
    <location>
        <begin position="79"/>
        <end position="176"/>
    </location>
</feature>
<evidence type="ECO:0000259" key="1">
    <source>
        <dbReference type="Pfam" id="PF00078"/>
    </source>
</evidence>
<dbReference type="Proteomes" id="UP001358586">
    <property type="component" value="Chromosome 6"/>
</dbReference>
<keyword evidence="3" id="KW-1185">Reference proteome</keyword>
<evidence type="ECO:0000313" key="3">
    <source>
        <dbReference type="Proteomes" id="UP001358586"/>
    </source>
</evidence>
<dbReference type="Pfam" id="PF00078">
    <property type="entry name" value="RVT_1"/>
    <property type="match status" value="1"/>
</dbReference>
<dbReference type="EMBL" id="JARKNE010000006">
    <property type="protein sequence ID" value="KAK5826026.1"/>
    <property type="molecule type" value="Genomic_DNA"/>
</dbReference>
<name>A0ABR0PP39_GOSAR</name>
<proteinExistence type="predicted"/>
<reference evidence="2 3" key="1">
    <citation type="submission" date="2023-03" db="EMBL/GenBank/DDBJ databases">
        <title>WGS of Gossypium arboreum.</title>
        <authorList>
            <person name="Yu D."/>
        </authorList>
    </citation>
    <scope>NUCLEOTIDE SEQUENCE [LARGE SCALE GENOMIC DNA]</scope>
    <source>
        <tissue evidence="2">Leaf</tissue>
    </source>
</reference>
<dbReference type="InterPro" id="IPR052343">
    <property type="entry name" value="Retrotransposon-Effector_Assoc"/>
</dbReference>
<organism evidence="2 3">
    <name type="scientific">Gossypium arboreum</name>
    <name type="common">Tree cotton</name>
    <name type="synonym">Gossypium nanking</name>
    <dbReference type="NCBI Taxonomy" id="29729"/>
    <lineage>
        <taxon>Eukaryota</taxon>
        <taxon>Viridiplantae</taxon>
        <taxon>Streptophyta</taxon>
        <taxon>Embryophyta</taxon>
        <taxon>Tracheophyta</taxon>
        <taxon>Spermatophyta</taxon>
        <taxon>Magnoliopsida</taxon>
        <taxon>eudicotyledons</taxon>
        <taxon>Gunneridae</taxon>
        <taxon>Pentapetalae</taxon>
        <taxon>rosids</taxon>
        <taxon>malvids</taxon>
        <taxon>Malvales</taxon>
        <taxon>Malvaceae</taxon>
        <taxon>Malvoideae</taxon>
        <taxon>Gossypium</taxon>
    </lineage>
</organism>
<evidence type="ECO:0000313" key="2">
    <source>
        <dbReference type="EMBL" id="KAK5826026.1"/>
    </source>
</evidence>
<gene>
    <name evidence="2" type="ORF">PVK06_020931</name>
</gene>
<dbReference type="PANTHER" id="PTHR46890:SF48">
    <property type="entry name" value="RNA-DIRECTED DNA POLYMERASE"/>
    <property type="match status" value="1"/>
</dbReference>
<dbReference type="PANTHER" id="PTHR46890">
    <property type="entry name" value="NON-LTR RETROLELEMENT REVERSE TRANSCRIPTASE-LIKE PROTEIN-RELATED"/>
    <property type="match status" value="1"/>
</dbReference>
<dbReference type="InterPro" id="IPR000477">
    <property type="entry name" value="RT_dom"/>
</dbReference>
<comment type="caution">
    <text evidence="2">The sequence shown here is derived from an EMBL/GenBank/DDBJ whole genome shotgun (WGS) entry which is preliminary data.</text>
</comment>
<sequence>MCISDKENLKLIKNFTNEGVVAALKEMGPTKASGENSFLAIFFQQFWHIVGVEVTDYYLGILNRGMFVDRCNFTNIVFIPKFSNPMNLGNFRLISLCNVLCKIVAKMIVNRFKSIISSCSDGAQSAFGPDRLILDNMFLAYEIFHTFRQKKFGKKGFMALKLDMSKAYDRVEWYFLKALMLRM</sequence>
<protein>
    <recommendedName>
        <fullName evidence="1">Reverse transcriptase domain-containing protein</fullName>
    </recommendedName>
</protein>
<dbReference type="SUPFAM" id="SSF56672">
    <property type="entry name" value="DNA/RNA polymerases"/>
    <property type="match status" value="1"/>
</dbReference>